<feature type="compositionally biased region" description="Basic residues" evidence="1">
    <location>
        <begin position="1"/>
        <end position="11"/>
    </location>
</feature>
<gene>
    <name evidence="3" type="ORF">NHX12_027273</name>
</gene>
<reference evidence="3" key="1">
    <citation type="submission" date="2022-07" db="EMBL/GenBank/DDBJ databases">
        <title>Chromosome-level genome of Muraenolepis orangiensis.</title>
        <authorList>
            <person name="Kim J."/>
        </authorList>
    </citation>
    <scope>NUCLEOTIDE SEQUENCE</scope>
    <source>
        <strain evidence="3">KU_S4_2022</strain>
        <tissue evidence="3">Muscle</tissue>
    </source>
</reference>
<name>A0A9Q0EGL6_9TELE</name>
<dbReference type="Proteomes" id="UP001148018">
    <property type="component" value="Unassembled WGS sequence"/>
</dbReference>
<dbReference type="OrthoDB" id="2155209at2759"/>
<dbReference type="InterPro" id="IPR040370">
    <property type="entry name" value="CCDC74A/CCDC74B/CCDC92"/>
</dbReference>
<evidence type="ECO:0000256" key="1">
    <source>
        <dbReference type="SAM" id="MobiDB-lite"/>
    </source>
</evidence>
<evidence type="ECO:0000313" key="4">
    <source>
        <dbReference type="Proteomes" id="UP001148018"/>
    </source>
</evidence>
<dbReference type="PANTHER" id="PTHR14882:SF5">
    <property type="entry name" value="COILED-COIL DOMAIN CONTAINING 74A"/>
    <property type="match status" value="1"/>
</dbReference>
<dbReference type="EMBL" id="JANIIK010000043">
    <property type="protein sequence ID" value="KAJ3605223.1"/>
    <property type="molecule type" value="Genomic_DNA"/>
</dbReference>
<keyword evidence="4" id="KW-1185">Reference proteome</keyword>
<protein>
    <recommendedName>
        <fullName evidence="2">Coiled coil protein 74 C-terminal domain-containing protein</fullName>
    </recommendedName>
</protein>
<accession>A0A9Q0EGL6</accession>
<evidence type="ECO:0000259" key="2">
    <source>
        <dbReference type="Pfam" id="PF14917"/>
    </source>
</evidence>
<comment type="caution">
    <text evidence="3">The sequence shown here is derived from an EMBL/GenBank/DDBJ whole genome shotgun (WGS) entry which is preliminary data.</text>
</comment>
<feature type="region of interest" description="Disordered" evidence="1">
    <location>
        <begin position="1"/>
        <end position="60"/>
    </location>
</feature>
<organism evidence="3 4">
    <name type="scientific">Muraenolepis orangiensis</name>
    <name type="common">Patagonian moray cod</name>
    <dbReference type="NCBI Taxonomy" id="630683"/>
    <lineage>
        <taxon>Eukaryota</taxon>
        <taxon>Metazoa</taxon>
        <taxon>Chordata</taxon>
        <taxon>Craniata</taxon>
        <taxon>Vertebrata</taxon>
        <taxon>Euteleostomi</taxon>
        <taxon>Actinopterygii</taxon>
        <taxon>Neopterygii</taxon>
        <taxon>Teleostei</taxon>
        <taxon>Neoteleostei</taxon>
        <taxon>Acanthomorphata</taxon>
        <taxon>Zeiogadaria</taxon>
        <taxon>Gadariae</taxon>
        <taxon>Gadiformes</taxon>
        <taxon>Muraenolepidoidei</taxon>
        <taxon>Muraenolepididae</taxon>
        <taxon>Muraenolepis</taxon>
    </lineage>
</organism>
<dbReference type="PANTHER" id="PTHR14882">
    <property type="entry name" value="COILED-COIL DOMAIN-CONTAINING 74A"/>
    <property type="match status" value="1"/>
</dbReference>
<evidence type="ECO:0000313" key="3">
    <source>
        <dbReference type="EMBL" id="KAJ3605223.1"/>
    </source>
</evidence>
<dbReference type="AlphaFoldDB" id="A0A9Q0EGL6"/>
<sequence length="166" mass="18434">MDPPKLSRKTGTHPSQREGVQPPTQGGEASRGFYLEKPPQDTNSAAYPQQPREPPRAPTLPECEVIVRQLYNANSLQSQEILRIKAVLRDIVFNKKISPENYVLTKALLADGPRKTSAAESPRPAQVRLSDGVVLPALKPSLSSTIAERHRRIQAAQRSRLKRTVQ</sequence>
<proteinExistence type="predicted"/>
<dbReference type="InterPro" id="IPR029422">
    <property type="entry name" value="CCDC74_C"/>
</dbReference>
<dbReference type="Pfam" id="PF14917">
    <property type="entry name" value="CCDC74_C"/>
    <property type="match status" value="1"/>
</dbReference>
<feature type="domain" description="Coiled coil protein 74 C-terminal" evidence="2">
    <location>
        <begin position="50"/>
        <end position="163"/>
    </location>
</feature>